<dbReference type="GO" id="GO:0020037">
    <property type="term" value="F:heme binding"/>
    <property type="evidence" value="ECO:0007669"/>
    <property type="project" value="InterPro"/>
</dbReference>
<keyword evidence="10" id="KW-1185">Reference proteome</keyword>
<evidence type="ECO:0000256" key="6">
    <source>
        <dbReference type="ARBA" id="ARBA00023004"/>
    </source>
</evidence>
<dbReference type="GO" id="GO:0005506">
    <property type="term" value="F:iron ion binding"/>
    <property type="evidence" value="ECO:0007669"/>
    <property type="project" value="InterPro"/>
</dbReference>
<keyword evidence="6 7" id="KW-0408">Iron</keyword>
<dbReference type="Proteomes" id="UP000076584">
    <property type="component" value="Unassembled WGS sequence"/>
</dbReference>
<comment type="similarity">
    <text evidence="2 8">Belongs to the cytochrome P450 family.</text>
</comment>
<dbReference type="EMBL" id="LFIW01002508">
    <property type="protein sequence ID" value="KZL68265.1"/>
    <property type="molecule type" value="Genomic_DNA"/>
</dbReference>
<dbReference type="AlphaFoldDB" id="A0A166QRJ7"/>
<proteinExistence type="inferred from homology"/>
<dbReference type="PRINTS" id="PR00463">
    <property type="entry name" value="EP450I"/>
</dbReference>
<comment type="cofactor">
    <cofactor evidence="1 7">
        <name>heme</name>
        <dbReference type="ChEBI" id="CHEBI:30413"/>
    </cofactor>
</comment>
<comment type="caution">
    <text evidence="9">The sequence shown here is derived from an EMBL/GenBank/DDBJ whole genome shotgun (WGS) entry which is preliminary data.</text>
</comment>
<dbReference type="InterPro" id="IPR001128">
    <property type="entry name" value="Cyt_P450"/>
</dbReference>
<dbReference type="SUPFAM" id="SSF48264">
    <property type="entry name" value="Cytochrome P450"/>
    <property type="match status" value="1"/>
</dbReference>
<dbReference type="PANTHER" id="PTHR24305:SF96">
    <property type="entry name" value="CYTOCHROME P450 MONOOXYGENASE STCB-RELATED"/>
    <property type="match status" value="1"/>
</dbReference>
<keyword evidence="3 7" id="KW-0349">Heme</keyword>
<dbReference type="GO" id="GO:0004497">
    <property type="term" value="F:monooxygenase activity"/>
    <property type="evidence" value="ECO:0007669"/>
    <property type="project" value="UniProtKB-KW"/>
</dbReference>
<dbReference type="PROSITE" id="PS00086">
    <property type="entry name" value="CYTOCHROME_P450"/>
    <property type="match status" value="1"/>
</dbReference>
<organism evidence="9 10">
    <name type="scientific">Colletotrichum incanum</name>
    <name type="common">Soybean anthracnose fungus</name>
    <dbReference type="NCBI Taxonomy" id="1573173"/>
    <lineage>
        <taxon>Eukaryota</taxon>
        <taxon>Fungi</taxon>
        <taxon>Dikarya</taxon>
        <taxon>Ascomycota</taxon>
        <taxon>Pezizomycotina</taxon>
        <taxon>Sordariomycetes</taxon>
        <taxon>Hypocreomycetidae</taxon>
        <taxon>Glomerellales</taxon>
        <taxon>Glomerellaceae</taxon>
        <taxon>Colletotrichum</taxon>
        <taxon>Colletotrichum spaethianum species complex</taxon>
    </lineage>
</organism>
<protein>
    <submittedName>
        <fullName evidence="9">Cytochrome p450</fullName>
    </submittedName>
</protein>
<dbReference type="InterPro" id="IPR002401">
    <property type="entry name" value="Cyt_P450_E_grp-I"/>
</dbReference>
<dbReference type="OrthoDB" id="1470350at2759"/>
<evidence type="ECO:0000256" key="5">
    <source>
        <dbReference type="ARBA" id="ARBA00023002"/>
    </source>
</evidence>
<dbReference type="PANTHER" id="PTHR24305">
    <property type="entry name" value="CYTOCHROME P450"/>
    <property type="match status" value="1"/>
</dbReference>
<gene>
    <name evidence="9" type="ORF">CI238_13391</name>
</gene>
<dbReference type="Gene3D" id="1.10.630.10">
    <property type="entry name" value="Cytochrome P450"/>
    <property type="match status" value="1"/>
</dbReference>
<keyword evidence="8" id="KW-0503">Monooxygenase</keyword>
<dbReference type="Pfam" id="PF00067">
    <property type="entry name" value="p450"/>
    <property type="match status" value="1"/>
</dbReference>
<dbReference type="InterPro" id="IPR036396">
    <property type="entry name" value="Cyt_P450_sf"/>
</dbReference>
<sequence>MDSTLLAQLSANATIGMTVVTAILAILFVPPAIRLATNPLRKVPGPWYADWTSLVLTYQTLRGRCPDYVQSLHEKHGPVVRIAPDYVAISDVPSAKQIHSVKTGYLKAPWYRKLGQEIVTVFNTTDPALHRRYRALLSPGLTDTALKPMAPIVEHRVRQTIEQMGIEMKNRGAVDVFKWWYFMATDIIGELTFGESFHMLDLGRKNQYIEDLEKIGRTGVVSTTFPFLLSLSRIVSIPIIRDTAETRRRITTYADRYIERYKDSLRKKHDDPKPTLFTRLFNAGQEGLPDRQIRDEAVGYITAGSGNTSNSLTFLTWAVCRNESVREHLVEELSSLPRDFEEHDLSRLPFLNQVIDESLRMYPAAPSLLPRVVPSAGVTLGGHWIPGGTTVGTQAWTMHRKPEIFPRPEVFHPERWNQPTKAMKDAFMPFGGGSRVCIGLRLARMEMRLAVAHFFRAFPNAVVSKKEGMSDQDMRPQQFFLLQPEGGRCLIDAS</sequence>
<evidence type="ECO:0000256" key="7">
    <source>
        <dbReference type="PIRSR" id="PIRSR602401-1"/>
    </source>
</evidence>
<dbReference type="PRINTS" id="PR00385">
    <property type="entry name" value="P450"/>
</dbReference>
<dbReference type="GO" id="GO:0016705">
    <property type="term" value="F:oxidoreductase activity, acting on paired donors, with incorporation or reduction of molecular oxygen"/>
    <property type="evidence" value="ECO:0007669"/>
    <property type="project" value="InterPro"/>
</dbReference>
<evidence type="ECO:0000256" key="1">
    <source>
        <dbReference type="ARBA" id="ARBA00001971"/>
    </source>
</evidence>
<evidence type="ECO:0000256" key="8">
    <source>
        <dbReference type="RuleBase" id="RU000461"/>
    </source>
</evidence>
<evidence type="ECO:0000256" key="3">
    <source>
        <dbReference type="ARBA" id="ARBA00022617"/>
    </source>
</evidence>
<keyword evidence="4 7" id="KW-0479">Metal-binding</keyword>
<dbReference type="InterPro" id="IPR017972">
    <property type="entry name" value="Cyt_P450_CS"/>
</dbReference>
<evidence type="ECO:0000256" key="2">
    <source>
        <dbReference type="ARBA" id="ARBA00010617"/>
    </source>
</evidence>
<dbReference type="InterPro" id="IPR050121">
    <property type="entry name" value="Cytochrome_P450_monoxygenase"/>
</dbReference>
<name>A0A166QRJ7_COLIC</name>
<accession>A0A166QRJ7</accession>
<dbReference type="CDD" id="cd11059">
    <property type="entry name" value="CYP_fungal"/>
    <property type="match status" value="1"/>
</dbReference>
<evidence type="ECO:0000313" key="10">
    <source>
        <dbReference type="Proteomes" id="UP000076584"/>
    </source>
</evidence>
<feature type="binding site" description="axial binding residue" evidence="7">
    <location>
        <position position="437"/>
    </location>
    <ligand>
        <name>heme</name>
        <dbReference type="ChEBI" id="CHEBI:30413"/>
    </ligand>
    <ligandPart>
        <name>Fe</name>
        <dbReference type="ChEBI" id="CHEBI:18248"/>
    </ligandPart>
</feature>
<dbReference type="STRING" id="1573173.A0A166QRJ7"/>
<reference evidence="9 10" key="1">
    <citation type="submission" date="2015-06" db="EMBL/GenBank/DDBJ databases">
        <title>Survival trade-offs in plant roots during colonization by closely related pathogenic and mutualistic fungi.</title>
        <authorList>
            <person name="Hacquard S."/>
            <person name="Kracher B."/>
            <person name="Hiruma K."/>
            <person name="Weinman A."/>
            <person name="Muench P."/>
            <person name="Garrido Oter R."/>
            <person name="Ver Loren van Themaat E."/>
            <person name="Dallerey J.-F."/>
            <person name="Damm U."/>
            <person name="Henrissat B."/>
            <person name="Lespinet O."/>
            <person name="Thon M."/>
            <person name="Kemen E."/>
            <person name="McHardy A.C."/>
            <person name="Schulze-Lefert P."/>
            <person name="O'Connell R.J."/>
        </authorList>
    </citation>
    <scope>NUCLEOTIDE SEQUENCE [LARGE SCALE GENOMIC DNA]</scope>
    <source>
        <strain evidence="9 10">MAFF 238704</strain>
    </source>
</reference>
<keyword evidence="5 8" id="KW-0560">Oxidoreductase</keyword>
<evidence type="ECO:0000256" key="4">
    <source>
        <dbReference type="ARBA" id="ARBA00022723"/>
    </source>
</evidence>
<evidence type="ECO:0000313" key="9">
    <source>
        <dbReference type="EMBL" id="KZL68265.1"/>
    </source>
</evidence>